<evidence type="ECO:0000256" key="5">
    <source>
        <dbReference type="ARBA" id="ARBA00034078"/>
    </source>
</evidence>
<keyword evidence="3" id="KW-0408">Iron</keyword>
<dbReference type="InterPro" id="IPR036922">
    <property type="entry name" value="Rieske_2Fe-2S_sf"/>
</dbReference>
<evidence type="ECO:0000313" key="8">
    <source>
        <dbReference type="EMBL" id="SMD42919.1"/>
    </source>
</evidence>
<evidence type="ECO:0000256" key="1">
    <source>
        <dbReference type="ARBA" id="ARBA00022714"/>
    </source>
</evidence>
<organism evidence="8 9">
    <name type="scientific">Aquiflexum balticum DSM 16537</name>
    <dbReference type="NCBI Taxonomy" id="758820"/>
    <lineage>
        <taxon>Bacteria</taxon>
        <taxon>Pseudomonadati</taxon>
        <taxon>Bacteroidota</taxon>
        <taxon>Cytophagia</taxon>
        <taxon>Cytophagales</taxon>
        <taxon>Cyclobacteriaceae</taxon>
        <taxon>Aquiflexum</taxon>
    </lineage>
</organism>
<evidence type="ECO:0000259" key="7">
    <source>
        <dbReference type="PROSITE" id="PS51296"/>
    </source>
</evidence>
<sequence length="116" mass="13274">MLEFTIFYSLMKTFVLGDNKEQVLELIPNKKIKTVQLGATKVCVTRDGEEFFVFETLCPHRKASLNQGFINGMQEVVCHLHEYRFDLRTGQVTSGSCPDLKIFQSELTENGLKIQI</sequence>
<dbReference type="EMBL" id="LT838813">
    <property type="protein sequence ID" value="SMD42919.1"/>
    <property type="molecule type" value="Genomic_DNA"/>
</dbReference>
<reference evidence="9" key="1">
    <citation type="submission" date="2017-04" db="EMBL/GenBank/DDBJ databases">
        <authorList>
            <person name="Varghese N."/>
            <person name="Submissions S."/>
        </authorList>
    </citation>
    <scope>NUCLEOTIDE SEQUENCE [LARGE SCALE GENOMIC DNA]</scope>
    <source>
        <strain evidence="9">DSM 16537</strain>
    </source>
</reference>
<gene>
    <name evidence="8" type="ORF">SAMN00777080_1488</name>
</gene>
<dbReference type="Gene3D" id="2.102.10.10">
    <property type="entry name" value="Rieske [2Fe-2S] iron-sulphur domain"/>
    <property type="match status" value="1"/>
</dbReference>
<evidence type="ECO:0000256" key="6">
    <source>
        <dbReference type="ARBA" id="ARBA00038001"/>
    </source>
</evidence>
<proteinExistence type="inferred from homology"/>
<name>A0A1W2H206_9BACT</name>
<evidence type="ECO:0000256" key="2">
    <source>
        <dbReference type="ARBA" id="ARBA00022723"/>
    </source>
</evidence>
<keyword evidence="4" id="KW-0411">Iron-sulfur</keyword>
<keyword evidence="9" id="KW-1185">Reference proteome</keyword>
<evidence type="ECO:0000256" key="4">
    <source>
        <dbReference type="ARBA" id="ARBA00023014"/>
    </source>
</evidence>
<dbReference type="GO" id="GO:0051537">
    <property type="term" value="F:2 iron, 2 sulfur cluster binding"/>
    <property type="evidence" value="ECO:0007669"/>
    <property type="project" value="UniProtKB-KW"/>
</dbReference>
<feature type="domain" description="Rieske" evidence="7">
    <location>
        <begin position="19"/>
        <end position="114"/>
    </location>
</feature>
<dbReference type="STRING" id="758820.SAMN00777080_1488"/>
<dbReference type="AlphaFoldDB" id="A0A1W2H206"/>
<evidence type="ECO:0000313" key="9">
    <source>
        <dbReference type="Proteomes" id="UP000192333"/>
    </source>
</evidence>
<comment type="cofactor">
    <cofactor evidence="5">
        <name>[2Fe-2S] cluster</name>
        <dbReference type="ChEBI" id="CHEBI:190135"/>
    </cofactor>
</comment>
<dbReference type="SUPFAM" id="SSF50022">
    <property type="entry name" value="ISP domain"/>
    <property type="match status" value="1"/>
</dbReference>
<evidence type="ECO:0000256" key="3">
    <source>
        <dbReference type="ARBA" id="ARBA00023004"/>
    </source>
</evidence>
<keyword evidence="2" id="KW-0479">Metal-binding</keyword>
<comment type="similarity">
    <text evidence="6">Belongs to the bacterial ring-hydroxylating dioxygenase ferredoxin component family.</text>
</comment>
<dbReference type="PROSITE" id="PS51296">
    <property type="entry name" value="RIESKE"/>
    <property type="match status" value="1"/>
</dbReference>
<keyword evidence="1" id="KW-0001">2Fe-2S</keyword>
<dbReference type="InterPro" id="IPR017941">
    <property type="entry name" value="Rieske_2Fe-2S"/>
</dbReference>
<dbReference type="PANTHER" id="PTHR21496:SF0">
    <property type="entry name" value="RIESKE DOMAIN-CONTAINING PROTEIN"/>
    <property type="match status" value="1"/>
</dbReference>
<dbReference type="Proteomes" id="UP000192333">
    <property type="component" value="Chromosome I"/>
</dbReference>
<dbReference type="PANTHER" id="PTHR21496">
    <property type="entry name" value="FERREDOXIN-RELATED"/>
    <property type="match status" value="1"/>
</dbReference>
<accession>A0A1W2H206</accession>
<protein>
    <submittedName>
        <fullName evidence="8">Rieske [2Fe-2S] domain-containing protein</fullName>
    </submittedName>
</protein>
<dbReference type="Pfam" id="PF00355">
    <property type="entry name" value="Rieske"/>
    <property type="match status" value="1"/>
</dbReference>
<dbReference type="GO" id="GO:0046872">
    <property type="term" value="F:metal ion binding"/>
    <property type="evidence" value="ECO:0007669"/>
    <property type="project" value="UniProtKB-KW"/>
</dbReference>